<evidence type="ECO:0000256" key="7">
    <source>
        <dbReference type="SAM" id="MobiDB-lite"/>
    </source>
</evidence>
<reference evidence="8 9" key="1">
    <citation type="submission" date="2017-09" db="EMBL/GenBank/DDBJ databases">
        <title>Depth-based differentiation of microbial function through sediment-hosted aquifers and enrichment of novel symbionts in the deep terrestrial subsurface.</title>
        <authorList>
            <person name="Probst A.J."/>
            <person name="Ladd B."/>
            <person name="Jarett J.K."/>
            <person name="Geller-Mcgrath D.E."/>
            <person name="Sieber C.M."/>
            <person name="Emerson J.B."/>
            <person name="Anantharaman K."/>
            <person name="Thomas B.C."/>
            <person name="Malmstrom R."/>
            <person name="Stieglmeier M."/>
            <person name="Klingl A."/>
            <person name="Woyke T."/>
            <person name="Ryan C.M."/>
            <person name="Banfield J.F."/>
        </authorList>
    </citation>
    <scope>NUCLEOTIDE SEQUENCE [LARGE SCALE GENOMIC DNA]</scope>
    <source>
        <strain evidence="8">CG10_big_fil_rev_8_21_14_0_10_36_16</strain>
    </source>
</reference>
<dbReference type="InterPro" id="IPR020568">
    <property type="entry name" value="Ribosomal_Su5_D2-typ_SF"/>
</dbReference>
<organism evidence="8 9">
    <name type="scientific">Candidatus Yanofskybacteria bacterium CG10_big_fil_rev_8_21_14_0_10_36_16</name>
    <dbReference type="NCBI Taxonomy" id="1975096"/>
    <lineage>
        <taxon>Bacteria</taxon>
        <taxon>Candidatus Yanofskyibacteriota</taxon>
    </lineage>
</organism>
<dbReference type="InterPro" id="IPR000754">
    <property type="entry name" value="Ribosomal_uS9"/>
</dbReference>
<keyword evidence="2 5" id="KW-0689">Ribosomal protein</keyword>
<dbReference type="AlphaFoldDB" id="A0A2J0Q7B2"/>
<gene>
    <name evidence="5" type="primary">rpsI</name>
    <name evidence="8" type="ORF">COV29_01630</name>
</gene>
<dbReference type="GO" id="GO:0003723">
    <property type="term" value="F:RNA binding"/>
    <property type="evidence" value="ECO:0007669"/>
    <property type="project" value="TreeGrafter"/>
</dbReference>
<evidence type="ECO:0000256" key="3">
    <source>
        <dbReference type="ARBA" id="ARBA00023274"/>
    </source>
</evidence>
<dbReference type="InterPro" id="IPR020574">
    <property type="entry name" value="Ribosomal_uS9_CS"/>
</dbReference>
<dbReference type="InterPro" id="IPR023035">
    <property type="entry name" value="Ribosomal_uS9_bac/plastid"/>
</dbReference>
<feature type="region of interest" description="Disordered" evidence="7">
    <location>
        <begin position="1"/>
        <end position="63"/>
    </location>
</feature>
<dbReference type="Pfam" id="PF00380">
    <property type="entry name" value="Ribosomal_S9"/>
    <property type="match status" value="1"/>
</dbReference>
<evidence type="ECO:0000313" key="9">
    <source>
        <dbReference type="Proteomes" id="UP000228496"/>
    </source>
</evidence>
<dbReference type="NCBIfam" id="NF001099">
    <property type="entry name" value="PRK00132.1"/>
    <property type="match status" value="1"/>
</dbReference>
<comment type="similarity">
    <text evidence="1 5 6">Belongs to the universal ribosomal protein uS9 family.</text>
</comment>
<evidence type="ECO:0000256" key="2">
    <source>
        <dbReference type="ARBA" id="ARBA00022980"/>
    </source>
</evidence>
<evidence type="ECO:0000313" key="8">
    <source>
        <dbReference type="EMBL" id="PJE50960.1"/>
    </source>
</evidence>
<proteinExistence type="inferred from homology"/>
<dbReference type="HAMAP" id="MF_00532_B">
    <property type="entry name" value="Ribosomal_uS9_B"/>
    <property type="match status" value="1"/>
</dbReference>
<dbReference type="GO" id="GO:0003735">
    <property type="term" value="F:structural constituent of ribosome"/>
    <property type="evidence" value="ECO:0007669"/>
    <property type="project" value="InterPro"/>
</dbReference>
<dbReference type="Gene3D" id="3.30.230.10">
    <property type="match status" value="1"/>
</dbReference>
<keyword evidence="3 5" id="KW-0687">Ribonucleoprotein</keyword>
<dbReference type="PROSITE" id="PS00360">
    <property type="entry name" value="RIBOSOMAL_S9"/>
    <property type="match status" value="1"/>
</dbReference>
<sequence>MATKTKKEEKPKAKSETTPKKDADSVKVQKAKKTTKKEEKPKAKSETTPKESEEESETKKSASAIEKYYESVGRRKQSVARVRLYTKKSVDKQDGEDVAMITVNEKLHSEYFPKDYLIEIVESPLKKLKSLNRFKANILVKGGGTSGQADACRLGIARALIKFDNNFSKKLKRAGYITVDSRVKERKKYGLKKARKSPQWSKR</sequence>
<evidence type="ECO:0000256" key="6">
    <source>
        <dbReference type="RuleBase" id="RU003815"/>
    </source>
</evidence>
<name>A0A2J0Q7B2_9BACT</name>
<evidence type="ECO:0000256" key="5">
    <source>
        <dbReference type="HAMAP-Rule" id="MF_00532"/>
    </source>
</evidence>
<protein>
    <recommendedName>
        <fullName evidence="4 5">Small ribosomal subunit protein uS9</fullName>
    </recommendedName>
</protein>
<dbReference type="SUPFAM" id="SSF54211">
    <property type="entry name" value="Ribosomal protein S5 domain 2-like"/>
    <property type="match status" value="1"/>
</dbReference>
<evidence type="ECO:0000256" key="4">
    <source>
        <dbReference type="ARBA" id="ARBA00035259"/>
    </source>
</evidence>
<dbReference type="PANTHER" id="PTHR21569:SF1">
    <property type="entry name" value="SMALL RIBOSOMAL SUBUNIT PROTEIN US9M"/>
    <property type="match status" value="1"/>
</dbReference>
<evidence type="ECO:0000256" key="1">
    <source>
        <dbReference type="ARBA" id="ARBA00005251"/>
    </source>
</evidence>
<feature type="compositionally biased region" description="Basic and acidic residues" evidence="7">
    <location>
        <begin position="36"/>
        <end position="51"/>
    </location>
</feature>
<feature type="compositionally biased region" description="Basic and acidic residues" evidence="7">
    <location>
        <begin position="1"/>
        <end position="27"/>
    </location>
</feature>
<comment type="caution">
    <text evidence="8">The sequence shown here is derived from an EMBL/GenBank/DDBJ whole genome shotgun (WGS) entry which is preliminary data.</text>
</comment>
<dbReference type="Proteomes" id="UP000228496">
    <property type="component" value="Unassembled WGS sequence"/>
</dbReference>
<accession>A0A2J0Q7B2</accession>
<dbReference type="EMBL" id="PCXQ01000004">
    <property type="protein sequence ID" value="PJE50960.1"/>
    <property type="molecule type" value="Genomic_DNA"/>
</dbReference>
<dbReference type="GO" id="GO:0006412">
    <property type="term" value="P:translation"/>
    <property type="evidence" value="ECO:0007669"/>
    <property type="project" value="UniProtKB-UniRule"/>
</dbReference>
<dbReference type="InterPro" id="IPR014721">
    <property type="entry name" value="Ribsml_uS5_D2-typ_fold_subgr"/>
</dbReference>
<dbReference type="PANTHER" id="PTHR21569">
    <property type="entry name" value="RIBOSOMAL PROTEIN S9"/>
    <property type="match status" value="1"/>
</dbReference>
<dbReference type="GO" id="GO:0022627">
    <property type="term" value="C:cytosolic small ribosomal subunit"/>
    <property type="evidence" value="ECO:0007669"/>
    <property type="project" value="TreeGrafter"/>
</dbReference>